<dbReference type="EMBL" id="AP026978">
    <property type="protein sequence ID" value="BDU01056.1"/>
    <property type="molecule type" value="Genomic_DNA"/>
</dbReference>
<evidence type="ECO:0008006" key="3">
    <source>
        <dbReference type="Google" id="ProtNLM"/>
    </source>
</evidence>
<dbReference type="NCBIfam" id="TIGR03930">
    <property type="entry name" value="WXG100_ESAT6"/>
    <property type="match status" value="1"/>
</dbReference>
<evidence type="ECO:0000313" key="2">
    <source>
        <dbReference type="Proteomes" id="UP001317870"/>
    </source>
</evidence>
<accession>A0ABN6U7S5</accession>
<name>A0ABN6U7S5_9NOCA</name>
<dbReference type="InterPro" id="IPR036689">
    <property type="entry name" value="ESAT-6-like_sf"/>
</dbReference>
<gene>
    <name evidence="1" type="ORF">IFM12276_40840</name>
</gene>
<organism evidence="1 2">
    <name type="scientific">Nocardia sputorum</name>
    <dbReference type="NCBI Taxonomy" id="2984338"/>
    <lineage>
        <taxon>Bacteria</taxon>
        <taxon>Bacillati</taxon>
        <taxon>Actinomycetota</taxon>
        <taxon>Actinomycetes</taxon>
        <taxon>Mycobacteriales</taxon>
        <taxon>Nocardiaceae</taxon>
        <taxon>Nocardia</taxon>
    </lineage>
</organism>
<dbReference type="RefSeq" id="WP_281874065.1">
    <property type="nucleotide sequence ID" value="NZ_AP026978.1"/>
</dbReference>
<dbReference type="SUPFAM" id="SSF140453">
    <property type="entry name" value="EsxAB dimer-like"/>
    <property type="match status" value="1"/>
</dbReference>
<protein>
    <recommendedName>
        <fullName evidence="3">WXG100 family type VII secretion target</fullName>
    </recommendedName>
</protein>
<reference evidence="1 2" key="1">
    <citation type="submission" date="2022-11" db="EMBL/GenBank/DDBJ databases">
        <title>Genome Sequencing of Nocardia sp. ON39_IFM12276 and assembly.</title>
        <authorList>
            <person name="Shimojima M."/>
            <person name="Toyokawa M."/>
            <person name="Uesaka K."/>
        </authorList>
    </citation>
    <scope>NUCLEOTIDE SEQUENCE [LARGE SCALE GENOMIC DNA]</scope>
    <source>
        <strain evidence="1 2">IFM 12276</strain>
    </source>
</reference>
<evidence type="ECO:0000313" key="1">
    <source>
        <dbReference type="EMBL" id="BDU01056.1"/>
    </source>
</evidence>
<dbReference type="Proteomes" id="UP001317870">
    <property type="component" value="Chromosome"/>
</dbReference>
<dbReference type="Pfam" id="PF06013">
    <property type="entry name" value="WXG100"/>
    <property type="match status" value="1"/>
</dbReference>
<proteinExistence type="predicted"/>
<sequence>MTGQPGSTTNDFALVPDEVTDAGRYVQQVAESLINGLTSLDTDIAALLSNWRGTSADSFSAGWIEAKQGADTILDALADMAELLGVTSKTLDDQDRARADTTVTLTGSLDLPEL</sequence>
<dbReference type="InterPro" id="IPR010310">
    <property type="entry name" value="T7SS_ESAT-6-like"/>
</dbReference>
<dbReference type="Gene3D" id="1.10.287.1060">
    <property type="entry name" value="ESAT-6-like"/>
    <property type="match status" value="1"/>
</dbReference>
<keyword evidence="2" id="KW-1185">Reference proteome</keyword>